<gene>
    <name evidence="1" type="ORF">GCM10007392_25820</name>
</gene>
<dbReference type="SUPFAM" id="SSF52218">
    <property type="entry name" value="Flavoproteins"/>
    <property type="match status" value="1"/>
</dbReference>
<dbReference type="Gene3D" id="3.40.50.360">
    <property type="match status" value="1"/>
</dbReference>
<proteinExistence type="predicted"/>
<evidence type="ECO:0008006" key="3">
    <source>
        <dbReference type="Google" id="ProtNLM"/>
    </source>
</evidence>
<reference evidence="1" key="2">
    <citation type="submission" date="2020-09" db="EMBL/GenBank/DDBJ databases">
        <authorList>
            <person name="Sun Q."/>
            <person name="Kim S."/>
        </authorList>
    </citation>
    <scope>NUCLEOTIDE SEQUENCE</scope>
    <source>
        <strain evidence="1">KCTC 22169</strain>
    </source>
</reference>
<organism evidence="1 2">
    <name type="scientific">Saccharospirillum salsuginis</name>
    <dbReference type="NCBI Taxonomy" id="418750"/>
    <lineage>
        <taxon>Bacteria</taxon>
        <taxon>Pseudomonadati</taxon>
        <taxon>Pseudomonadota</taxon>
        <taxon>Gammaproteobacteria</taxon>
        <taxon>Oceanospirillales</taxon>
        <taxon>Saccharospirillaceae</taxon>
        <taxon>Saccharospirillum</taxon>
    </lineage>
</organism>
<dbReference type="EMBL" id="BMXR01000006">
    <property type="protein sequence ID" value="GGX57142.1"/>
    <property type="molecule type" value="Genomic_DNA"/>
</dbReference>
<evidence type="ECO:0000313" key="2">
    <source>
        <dbReference type="Proteomes" id="UP000626148"/>
    </source>
</evidence>
<comment type="caution">
    <text evidence="1">The sequence shown here is derived from an EMBL/GenBank/DDBJ whole genome shotgun (WGS) entry which is preliminary data.</text>
</comment>
<dbReference type="Proteomes" id="UP000626148">
    <property type="component" value="Unassembled WGS sequence"/>
</dbReference>
<dbReference type="RefSeq" id="WP_189609265.1">
    <property type="nucleotide sequence ID" value="NZ_BMXR01000006.1"/>
</dbReference>
<evidence type="ECO:0000313" key="1">
    <source>
        <dbReference type="EMBL" id="GGX57142.1"/>
    </source>
</evidence>
<protein>
    <recommendedName>
        <fullName evidence="3">Flavodoxin</fullName>
    </recommendedName>
</protein>
<dbReference type="AlphaFoldDB" id="A0A918N9T8"/>
<reference evidence="1" key="1">
    <citation type="journal article" date="2014" name="Int. J. Syst. Evol. Microbiol.">
        <title>Complete genome sequence of Corynebacterium casei LMG S-19264T (=DSM 44701T), isolated from a smear-ripened cheese.</title>
        <authorList>
            <consortium name="US DOE Joint Genome Institute (JGI-PGF)"/>
            <person name="Walter F."/>
            <person name="Albersmeier A."/>
            <person name="Kalinowski J."/>
            <person name="Ruckert C."/>
        </authorList>
    </citation>
    <scope>NUCLEOTIDE SEQUENCE</scope>
    <source>
        <strain evidence="1">KCTC 22169</strain>
    </source>
</reference>
<name>A0A918N9T8_9GAMM</name>
<sequence length="179" mass="20131">MNTLVLYYSRTGNNRYLAEHVASHLNADLEAIRPRLGGLLFQILFSFLPFSPGIRPLTHDVQQYDRLVVCGPVWMGRLIAPLRTALKRYGTQVDEVDFATCCGSVDADKDGTFGYEGVFRQVRTLLGDRCRQCAAFPVVLTLPEDKRKDDEAVMNALLSDESFGPELQSRLDDFLTRLA</sequence>
<accession>A0A918N9T8</accession>
<dbReference type="InterPro" id="IPR029039">
    <property type="entry name" value="Flavoprotein-like_sf"/>
</dbReference>
<keyword evidence="2" id="KW-1185">Reference proteome</keyword>